<feature type="compositionally biased region" description="Basic residues" evidence="1">
    <location>
        <begin position="106"/>
        <end position="139"/>
    </location>
</feature>
<dbReference type="AlphaFoldDB" id="A0A6J2TZN0"/>
<proteinExistence type="predicted"/>
<protein>
    <submittedName>
        <fullName evidence="3">Uncharacterized protein LOC115629590</fullName>
    </submittedName>
</protein>
<dbReference type="Proteomes" id="UP000504634">
    <property type="component" value="Unplaced"/>
</dbReference>
<feature type="region of interest" description="Disordered" evidence="1">
    <location>
        <begin position="1"/>
        <end position="64"/>
    </location>
</feature>
<keyword evidence="2" id="KW-1185">Reference proteome</keyword>
<name>A0A6J2TZN0_DROLE</name>
<evidence type="ECO:0000313" key="2">
    <source>
        <dbReference type="Proteomes" id="UP000504634"/>
    </source>
</evidence>
<dbReference type="RefSeq" id="XP_030381941.1">
    <property type="nucleotide sequence ID" value="XM_030526081.1"/>
</dbReference>
<dbReference type="GeneID" id="115629590"/>
<gene>
    <name evidence="3" type="primary">LOC115629590</name>
</gene>
<feature type="compositionally biased region" description="Polar residues" evidence="1">
    <location>
        <begin position="1"/>
        <end position="32"/>
    </location>
</feature>
<accession>A0A6J2TZN0</accession>
<reference evidence="3" key="1">
    <citation type="submission" date="2025-08" db="UniProtKB">
        <authorList>
            <consortium name="RefSeq"/>
        </authorList>
    </citation>
    <scope>IDENTIFICATION</scope>
    <source>
        <strain evidence="3">11010-0011.00</strain>
        <tissue evidence="3">Whole body</tissue>
    </source>
</reference>
<sequence length="180" mass="19787">MSACSLLSSTGFSDGSDMENSSNRSELNTKSNSRSRRIREIAGDTTDEELAEGPTETVSSEESKELVWKELRGGIMTKIKGLGKMLRSASGCIKKKPQPTCASLGKPKHGCVKSKKAPPNRRKKLTPPKRRRAVKKSCRPTKPNKAPKCKPITKTAKKKAQKRKPICRAKKAPKAKPRCD</sequence>
<evidence type="ECO:0000313" key="3">
    <source>
        <dbReference type="RefSeq" id="XP_030381941.1"/>
    </source>
</evidence>
<organism evidence="2 3">
    <name type="scientific">Drosophila lebanonensis</name>
    <name type="common">Fruit fly</name>
    <name type="synonym">Scaptodrosophila lebanonensis</name>
    <dbReference type="NCBI Taxonomy" id="7225"/>
    <lineage>
        <taxon>Eukaryota</taxon>
        <taxon>Metazoa</taxon>
        <taxon>Ecdysozoa</taxon>
        <taxon>Arthropoda</taxon>
        <taxon>Hexapoda</taxon>
        <taxon>Insecta</taxon>
        <taxon>Pterygota</taxon>
        <taxon>Neoptera</taxon>
        <taxon>Endopterygota</taxon>
        <taxon>Diptera</taxon>
        <taxon>Brachycera</taxon>
        <taxon>Muscomorpha</taxon>
        <taxon>Ephydroidea</taxon>
        <taxon>Drosophilidae</taxon>
        <taxon>Scaptodrosophila</taxon>
    </lineage>
</organism>
<evidence type="ECO:0000256" key="1">
    <source>
        <dbReference type="SAM" id="MobiDB-lite"/>
    </source>
</evidence>
<feature type="compositionally biased region" description="Basic residues" evidence="1">
    <location>
        <begin position="155"/>
        <end position="180"/>
    </location>
</feature>
<feature type="region of interest" description="Disordered" evidence="1">
    <location>
        <begin position="94"/>
        <end position="180"/>
    </location>
</feature>